<dbReference type="GO" id="GO:0007131">
    <property type="term" value="P:reciprocal meiotic recombination"/>
    <property type="evidence" value="ECO:0007669"/>
    <property type="project" value="InterPro"/>
</dbReference>
<dbReference type="CTD" id="644186"/>
<reference evidence="1" key="3">
    <citation type="submission" date="2025-09" db="UniProtKB">
        <authorList>
            <consortium name="Ensembl"/>
        </authorList>
    </citation>
    <scope>IDENTIFICATION</scope>
</reference>
<keyword evidence="2" id="KW-1185">Reference proteome</keyword>
<dbReference type="FunCoup" id="A0A671Z1Z7">
    <property type="interactions" value="633"/>
</dbReference>
<dbReference type="GeneID" id="115569338"/>
<dbReference type="PANTHER" id="PTHR36686:SF1">
    <property type="entry name" value="SYNAPTONEMAL COMPLEX CENTRAL ELEMENT PROTEIN 3"/>
    <property type="match status" value="1"/>
</dbReference>
<evidence type="ECO:0000313" key="2">
    <source>
        <dbReference type="Proteomes" id="UP000472265"/>
    </source>
</evidence>
<dbReference type="RefSeq" id="XP_030253228.1">
    <property type="nucleotide sequence ID" value="XM_030397368.1"/>
</dbReference>
<evidence type="ECO:0000313" key="1">
    <source>
        <dbReference type="Ensembl" id="ENSSAUP00010069166.1"/>
    </source>
</evidence>
<dbReference type="InterPro" id="IPR028145">
    <property type="entry name" value="Synaptonemal_3"/>
</dbReference>
<reference evidence="1" key="2">
    <citation type="submission" date="2025-08" db="UniProtKB">
        <authorList>
            <consortium name="Ensembl"/>
        </authorList>
    </citation>
    <scope>IDENTIFICATION</scope>
</reference>
<sequence>MADSSSSGFIQLPQISNNDVWELIKDLERMIEHVENISLQLTCMAYDLVALRTSPELGVSMRNLEEAYHQCRAAVCGDQELEMDDCPDPTATPTPPQM</sequence>
<dbReference type="RefSeq" id="XP_030253229.1">
    <property type="nucleotide sequence ID" value="XM_030397369.1"/>
</dbReference>
<dbReference type="Proteomes" id="UP000472265">
    <property type="component" value="Chromosome 18"/>
</dbReference>
<protein>
    <recommendedName>
        <fullName evidence="3">Synaptonemal complex central element protein 3</fullName>
    </recommendedName>
</protein>
<dbReference type="InParanoid" id="A0A671Z1Z7"/>
<dbReference type="Ensembl" id="ENSSAUT00010072391.1">
    <property type="protein sequence ID" value="ENSSAUP00010069166.1"/>
    <property type="gene ID" value="ENSSAUG00010027412.1"/>
</dbReference>
<reference evidence="1" key="1">
    <citation type="submission" date="2021-04" db="EMBL/GenBank/DDBJ databases">
        <authorList>
            <consortium name="Wellcome Sanger Institute Data Sharing"/>
        </authorList>
    </citation>
    <scope>NUCLEOTIDE SEQUENCE [LARGE SCALE GENOMIC DNA]</scope>
</reference>
<evidence type="ECO:0008006" key="3">
    <source>
        <dbReference type="Google" id="ProtNLM"/>
    </source>
</evidence>
<dbReference type="GO" id="GO:0007130">
    <property type="term" value="P:synaptonemal complex assembly"/>
    <property type="evidence" value="ECO:0007669"/>
    <property type="project" value="InterPro"/>
</dbReference>
<organism evidence="1 2">
    <name type="scientific">Sparus aurata</name>
    <name type="common">Gilthead sea bream</name>
    <dbReference type="NCBI Taxonomy" id="8175"/>
    <lineage>
        <taxon>Eukaryota</taxon>
        <taxon>Metazoa</taxon>
        <taxon>Chordata</taxon>
        <taxon>Craniata</taxon>
        <taxon>Vertebrata</taxon>
        <taxon>Euteleostomi</taxon>
        <taxon>Actinopterygii</taxon>
        <taxon>Neopterygii</taxon>
        <taxon>Teleostei</taxon>
        <taxon>Neoteleostei</taxon>
        <taxon>Acanthomorphata</taxon>
        <taxon>Eupercaria</taxon>
        <taxon>Spariformes</taxon>
        <taxon>Sparidae</taxon>
        <taxon>Sparus</taxon>
    </lineage>
</organism>
<name>A0A671Z1Z7_SPAAU</name>
<accession>A0A671Z1Z7</accession>
<dbReference type="GeneTree" id="ENSGT00940000176934"/>
<dbReference type="PANTHER" id="PTHR36686">
    <property type="entry name" value="SYNAPTONEMAL COMPLEX CENTRAL ELEMENT PROTEIN 3"/>
    <property type="match status" value="1"/>
</dbReference>
<dbReference type="GO" id="GO:0007283">
    <property type="term" value="P:spermatogenesis"/>
    <property type="evidence" value="ECO:0007669"/>
    <property type="project" value="InterPro"/>
</dbReference>
<proteinExistence type="predicted"/>
<dbReference type="Pfam" id="PF15191">
    <property type="entry name" value="Synaptonemal_3"/>
    <property type="match status" value="1"/>
</dbReference>
<dbReference type="AlphaFoldDB" id="A0A671Z1Z7"/>
<gene>
    <name evidence="1" type="primary">syce3</name>
</gene>
<dbReference type="OrthoDB" id="9944849at2759"/>